<protein>
    <submittedName>
        <fullName evidence="1">Uncharacterized protein</fullName>
    </submittedName>
</protein>
<dbReference type="Proteomes" id="UP000053864">
    <property type="component" value="Unassembled WGS sequence"/>
</dbReference>
<reference evidence="1" key="1">
    <citation type="submission" date="2013-11" db="EMBL/GenBank/DDBJ databases">
        <title>The Genome Sequence of Phytophthora parasitica CJ02B3.</title>
        <authorList>
            <consortium name="The Broad Institute Genomics Platform"/>
            <person name="Russ C."/>
            <person name="Tyler B."/>
            <person name="Panabieres F."/>
            <person name="Shan W."/>
            <person name="Tripathy S."/>
            <person name="Grunwald N."/>
            <person name="Machado M."/>
            <person name="Johnson C.S."/>
            <person name="Arredondo F."/>
            <person name="Hong C."/>
            <person name="Coffey M."/>
            <person name="Young S.K."/>
            <person name="Zeng Q."/>
            <person name="Gargeya S."/>
            <person name="Fitzgerald M."/>
            <person name="Abouelleil A."/>
            <person name="Alvarado L."/>
            <person name="Chapman S.B."/>
            <person name="Gainer-Dewar J."/>
            <person name="Goldberg J."/>
            <person name="Griggs A."/>
            <person name="Gujja S."/>
            <person name="Hansen M."/>
            <person name="Howarth C."/>
            <person name="Imamovic A."/>
            <person name="Ireland A."/>
            <person name="Larimer J."/>
            <person name="McCowan C."/>
            <person name="Murphy C."/>
            <person name="Pearson M."/>
            <person name="Poon T.W."/>
            <person name="Priest M."/>
            <person name="Roberts A."/>
            <person name="Saif S."/>
            <person name="Shea T."/>
            <person name="Sykes S."/>
            <person name="Wortman J."/>
            <person name="Nusbaum C."/>
            <person name="Birren B."/>
        </authorList>
    </citation>
    <scope>NUCLEOTIDE SEQUENCE [LARGE SCALE GENOMIC DNA]</scope>
    <source>
        <strain evidence="1">CJ02B3</strain>
    </source>
</reference>
<reference evidence="2" key="2">
    <citation type="submission" date="2013-11" db="EMBL/GenBank/DDBJ databases">
        <title>The Genome Sequence of Phytophthora parasitica CJ05E6.</title>
        <authorList>
            <consortium name="The Broad Institute Genomics Platform"/>
            <person name="Russ C."/>
            <person name="Tyler B."/>
            <person name="Panabieres F."/>
            <person name="Shan W."/>
            <person name="Tripathy S."/>
            <person name="Grunwald N."/>
            <person name="Machado M."/>
            <person name="Johnson C.S."/>
            <person name="Arredondo F."/>
            <person name="Hong C."/>
            <person name="Coffey M."/>
            <person name="Young S.K."/>
            <person name="Zeng Q."/>
            <person name="Gargeya S."/>
            <person name="Fitzgerald M."/>
            <person name="Abouelleil A."/>
            <person name="Alvarado L."/>
            <person name="Chapman S.B."/>
            <person name="Gainer-Dewar J."/>
            <person name="Goldberg J."/>
            <person name="Griggs A."/>
            <person name="Gujja S."/>
            <person name="Hansen M."/>
            <person name="Howarth C."/>
            <person name="Imamovic A."/>
            <person name="Ireland A."/>
            <person name="Larimer J."/>
            <person name="McCowan C."/>
            <person name="Murphy C."/>
            <person name="Pearson M."/>
            <person name="Poon T.W."/>
            <person name="Priest M."/>
            <person name="Roberts A."/>
            <person name="Saif S."/>
            <person name="Shea T."/>
            <person name="Sykes S."/>
            <person name="Wortman J."/>
            <person name="Nusbaum C."/>
            <person name="Birren B."/>
        </authorList>
    </citation>
    <scope>NUCLEOTIDE SEQUENCE [LARGE SCALE GENOMIC DNA]</scope>
    <source>
        <strain evidence="2">CJ05E6</strain>
    </source>
</reference>
<dbReference type="Proteomes" id="UP000053236">
    <property type="component" value="Unassembled WGS sequence"/>
</dbReference>
<dbReference type="EMBL" id="KI688444">
    <property type="protein sequence ID" value="ETK77304.1"/>
    <property type="molecule type" value="Genomic_DNA"/>
</dbReference>
<dbReference type="EMBL" id="KI675221">
    <property type="protein sequence ID" value="ETL30746.1"/>
    <property type="molecule type" value="Genomic_DNA"/>
</dbReference>
<accession>W2G2Y7</accession>
<evidence type="ECO:0000313" key="1">
    <source>
        <dbReference type="EMBL" id="ETK77304.1"/>
    </source>
</evidence>
<proteinExistence type="predicted"/>
<dbReference type="AlphaFoldDB" id="W2G2Y7"/>
<gene>
    <name evidence="1" type="ORF">L915_16425</name>
    <name evidence="2" type="ORF">L916_16320</name>
</gene>
<evidence type="ECO:0000313" key="2">
    <source>
        <dbReference type="EMBL" id="ETL30746.1"/>
    </source>
</evidence>
<organism evidence="1">
    <name type="scientific">Phytophthora nicotianae</name>
    <name type="common">Potato buckeye rot agent</name>
    <name type="synonym">Phytophthora parasitica</name>
    <dbReference type="NCBI Taxonomy" id="4792"/>
    <lineage>
        <taxon>Eukaryota</taxon>
        <taxon>Sar</taxon>
        <taxon>Stramenopiles</taxon>
        <taxon>Oomycota</taxon>
        <taxon>Peronosporomycetes</taxon>
        <taxon>Peronosporales</taxon>
        <taxon>Peronosporaceae</taxon>
        <taxon>Phytophthora</taxon>
    </lineage>
</organism>
<name>W2G2Y7_PHYNI</name>
<sequence>MTYSKAAFTRATSLFSTSVKSSVKLDISFRLDKNICKLHYHTDLKNNDDSV</sequence>